<dbReference type="EMBL" id="LBSX01000014">
    <property type="protein sequence ID" value="KKQ27163.1"/>
    <property type="molecule type" value="Genomic_DNA"/>
</dbReference>
<dbReference type="STRING" id="1619046.US42_C0014G0060"/>
<gene>
    <name evidence="2" type="ORF">US42_C0014G0060</name>
</gene>
<evidence type="ECO:0000313" key="2">
    <source>
        <dbReference type="EMBL" id="KKQ27163.1"/>
    </source>
</evidence>
<evidence type="ECO:0008006" key="4">
    <source>
        <dbReference type="Google" id="ProtNLM"/>
    </source>
</evidence>
<name>A0A0G0G7U4_9BACT</name>
<feature type="transmembrane region" description="Helical" evidence="1">
    <location>
        <begin position="53"/>
        <end position="70"/>
    </location>
</feature>
<reference evidence="2 3" key="1">
    <citation type="journal article" date="2015" name="Nature">
        <title>rRNA introns, odd ribosomes, and small enigmatic genomes across a large radiation of phyla.</title>
        <authorList>
            <person name="Brown C.T."/>
            <person name="Hug L.A."/>
            <person name="Thomas B.C."/>
            <person name="Sharon I."/>
            <person name="Castelle C.J."/>
            <person name="Singh A."/>
            <person name="Wilkins M.J."/>
            <person name="Williams K.H."/>
            <person name="Banfield J.F."/>
        </authorList>
    </citation>
    <scope>NUCLEOTIDE SEQUENCE [LARGE SCALE GENOMIC DNA]</scope>
</reference>
<dbReference type="AlphaFoldDB" id="A0A0G0G7U4"/>
<evidence type="ECO:0000256" key="1">
    <source>
        <dbReference type="SAM" id="Phobius"/>
    </source>
</evidence>
<keyword evidence="1" id="KW-0812">Transmembrane</keyword>
<organism evidence="2 3">
    <name type="scientific">Candidatus Magasanikbacteria bacterium GW2011_GWC2_37_14</name>
    <dbReference type="NCBI Taxonomy" id="1619046"/>
    <lineage>
        <taxon>Bacteria</taxon>
        <taxon>Candidatus Magasanikiibacteriota</taxon>
    </lineage>
</organism>
<comment type="caution">
    <text evidence="2">The sequence shown here is derived from an EMBL/GenBank/DDBJ whole genome shotgun (WGS) entry which is preliminary data.</text>
</comment>
<keyword evidence="1" id="KW-0472">Membrane</keyword>
<keyword evidence="1" id="KW-1133">Transmembrane helix</keyword>
<accession>A0A0G0G7U4</accession>
<proteinExistence type="predicted"/>
<sequence>MPQLIKDIASLGQVLHEWSILEYEQHERNTAWYVIMGVLGVGLVTYALLTGNFLFALIVVLFAIILFLQSHQSPRNVLFQITDLGVVVGSRFYPYSELNNFYVVYNPPEVKNLFISCKSTWRPLLRIPLLDKNPVEVKYSLREFLTEDLEKEDEPMSEKIGRNWRIH</sequence>
<protein>
    <recommendedName>
        <fullName evidence="4">DUF5673 domain-containing protein</fullName>
    </recommendedName>
</protein>
<evidence type="ECO:0000313" key="3">
    <source>
        <dbReference type="Proteomes" id="UP000034849"/>
    </source>
</evidence>
<dbReference type="Proteomes" id="UP000034849">
    <property type="component" value="Unassembled WGS sequence"/>
</dbReference>